<dbReference type="Pfam" id="PF04679">
    <property type="entry name" value="DNA_ligase_A_C"/>
    <property type="match status" value="1"/>
</dbReference>
<evidence type="ECO:0000256" key="10">
    <source>
        <dbReference type="ARBA" id="ARBA00023172"/>
    </source>
</evidence>
<keyword evidence="4" id="KW-0235">DNA replication</keyword>
<evidence type="ECO:0000259" key="14">
    <source>
        <dbReference type="PROSITE" id="PS50160"/>
    </source>
</evidence>
<dbReference type="CDD" id="cd07972">
    <property type="entry name" value="OBF_DNA_ligase_Arch_LigB"/>
    <property type="match status" value="1"/>
</dbReference>
<dbReference type="PROSITE" id="PS50160">
    <property type="entry name" value="DNA_LIGASE_A3"/>
    <property type="match status" value="1"/>
</dbReference>
<evidence type="ECO:0000256" key="6">
    <source>
        <dbReference type="ARBA" id="ARBA00022741"/>
    </source>
</evidence>
<dbReference type="InterPro" id="IPR016059">
    <property type="entry name" value="DNA_ligase_ATP-dep_CS"/>
</dbReference>
<dbReference type="PANTHER" id="PTHR45674">
    <property type="entry name" value="DNA LIGASE 1/3 FAMILY MEMBER"/>
    <property type="match status" value="1"/>
</dbReference>
<evidence type="ECO:0000256" key="12">
    <source>
        <dbReference type="ARBA" id="ARBA00023306"/>
    </source>
</evidence>
<dbReference type="InterPro" id="IPR012309">
    <property type="entry name" value="DNA_ligase_ATP-dep_C"/>
</dbReference>
<dbReference type="InterPro" id="IPR050191">
    <property type="entry name" value="ATP-dep_DNA_ligase"/>
</dbReference>
<feature type="domain" description="ATP-dependent DNA ligase family profile" evidence="14">
    <location>
        <begin position="329"/>
        <end position="461"/>
    </location>
</feature>
<evidence type="ECO:0000256" key="3">
    <source>
        <dbReference type="ARBA" id="ARBA00022618"/>
    </source>
</evidence>
<dbReference type="InterPro" id="IPR026333">
    <property type="entry name" value="ATP_dep_DNA_lig_pp_1105_fam"/>
</dbReference>
<dbReference type="InterPro" id="IPR012340">
    <property type="entry name" value="NA-bd_OB-fold"/>
</dbReference>
<dbReference type="Gene3D" id="2.40.50.140">
    <property type="entry name" value="Nucleic acid-binding proteins"/>
    <property type="match status" value="1"/>
</dbReference>
<dbReference type="Gene3D" id="3.30.470.30">
    <property type="entry name" value="DNA ligase/mRNA capping enzyme"/>
    <property type="match status" value="1"/>
</dbReference>
<dbReference type="EC" id="6.5.1.1" evidence="1"/>
<keyword evidence="7" id="KW-0227">DNA damage</keyword>
<dbReference type="EMBL" id="JBEPSH010000001">
    <property type="protein sequence ID" value="MET4575517.1"/>
    <property type="molecule type" value="Genomic_DNA"/>
</dbReference>
<keyword evidence="5" id="KW-0479">Metal-binding</keyword>
<evidence type="ECO:0000256" key="5">
    <source>
        <dbReference type="ARBA" id="ARBA00022723"/>
    </source>
</evidence>
<keyword evidence="6" id="KW-0547">Nucleotide-binding</keyword>
<dbReference type="NCBIfam" id="TIGR04120">
    <property type="entry name" value="DNA_lig_bact"/>
    <property type="match status" value="1"/>
</dbReference>
<evidence type="ECO:0000256" key="13">
    <source>
        <dbReference type="ARBA" id="ARBA00034003"/>
    </source>
</evidence>
<keyword evidence="9" id="KW-0460">Magnesium</keyword>
<dbReference type="RefSeq" id="WP_354441001.1">
    <property type="nucleotide sequence ID" value="NZ_JBEPSH010000001.1"/>
</dbReference>
<gene>
    <name evidence="15" type="ORF">ABIE13_000614</name>
</gene>
<evidence type="ECO:0000256" key="9">
    <source>
        <dbReference type="ARBA" id="ARBA00022842"/>
    </source>
</evidence>
<dbReference type="InterPro" id="IPR012310">
    <property type="entry name" value="DNA_ligase_ATP-dep_cent"/>
</dbReference>
<comment type="caution">
    <text evidence="15">The sequence shown here is derived from an EMBL/GenBank/DDBJ whole genome shotgun (WGS) entry which is preliminary data.</text>
</comment>
<dbReference type="SUPFAM" id="SSF50249">
    <property type="entry name" value="Nucleic acid-binding proteins"/>
    <property type="match status" value="1"/>
</dbReference>
<reference evidence="15 16" key="1">
    <citation type="submission" date="2024-06" db="EMBL/GenBank/DDBJ databases">
        <title>Sorghum-associated microbial communities from plants grown in Nebraska, USA.</title>
        <authorList>
            <person name="Schachtman D."/>
        </authorList>
    </citation>
    <scope>NUCLEOTIDE SEQUENCE [LARGE SCALE GENOMIC DNA]</scope>
    <source>
        <strain evidence="15 16">2709</strain>
    </source>
</reference>
<evidence type="ECO:0000256" key="11">
    <source>
        <dbReference type="ARBA" id="ARBA00023204"/>
    </source>
</evidence>
<evidence type="ECO:0000256" key="8">
    <source>
        <dbReference type="ARBA" id="ARBA00022840"/>
    </source>
</evidence>
<comment type="catalytic activity">
    <reaction evidence="13">
        <text>ATP + (deoxyribonucleotide)n-3'-hydroxyl + 5'-phospho-(deoxyribonucleotide)m = (deoxyribonucleotide)n+m + AMP + diphosphate.</text>
        <dbReference type="EC" id="6.5.1.1"/>
    </reaction>
</comment>
<evidence type="ECO:0000256" key="7">
    <source>
        <dbReference type="ARBA" id="ARBA00022763"/>
    </source>
</evidence>
<dbReference type="Pfam" id="PF01068">
    <property type="entry name" value="DNA_ligase_A_M"/>
    <property type="match status" value="1"/>
</dbReference>
<dbReference type="PANTHER" id="PTHR45674:SF13">
    <property type="entry name" value="DNA LIGASE-RELATED"/>
    <property type="match status" value="1"/>
</dbReference>
<evidence type="ECO:0000256" key="4">
    <source>
        <dbReference type="ARBA" id="ARBA00022705"/>
    </source>
</evidence>
<keyword evidence="11" id="KW-0234">DNA repair</keyword>
<dbReference type="PROSITE" id="PS00697">
    <property type="entry name" value="DNA_LIGASE_A1"/>
    <property type="match status" value="1"/>
</dbReference>
<keyword evidence="16" id="KW-1185">Reference proteome</keyword>
<dbReference type="CDD" id="cd07897">
    <property type="entry name" value="Adenylation_DNA_ligase_Bac1"/>
    <property type="match status" value="1"/>
</dbReference>
<name>A0ABV2Q4N0_9BURK</name>
<dbReference type="Pfam" id="PF04675">
    <property type="entry name" value="DNA_ligase_A_N"/>
    <property type="match status" value="1"/>
</dbReference>
<accession>A0ABV2Q4N0</accession>
<evidence type="ECO:0000313" key="16">
    <source>
        <dbReference type="Proteomes" id="UP001549320"/>
    </source>
</evidence>
<dbReference type="InterPro" id="IPR036599">
    <property type="entry name" value="DNA_ligase_N_sf"/>
</dbReference>
<proteinExistence type="predicted"/>
<evidence type="ECO:0000313" key="15">
    <source>
        <dbReference type="EMBL" id="MET4575517.1"/>
    </source>
</evidence>
<sequence length="556" mass="62368">MNRFAELYQVLDQSSGTRAREDAVQAYFASVSSTEASWAIHVLGGGKVNAGRHRVAKTTELREWVSELTALPLWLVEDSYRQVGDLAETLALLVAAQGPSLPPMHKAESLEAAWSVPDKASSLADWIEKFLLPLSGETPEIRKSAIHTAWLCLDTESRLVFNKLLTGSLRVGVSRRTIQVSLARLAGISTADMAHRMVGEWLPSAQSYETLMDTSVSARSLDKPYPFFLASPLTAEAESLGSPGAWQAEWKWDGIRVQLVYREGHAPYLWSRGEERLDGRFPELEAQAVRLPPGVVLDGELLAWDEAANLPRAFVALQKRIQKRSPSAKLLKETPVRILFYDLLESNGEDWRSRPLAERRIELERVLAQSEVQSSLLGLSEVVEFNGWPELGQTRARSAEQRAEGLMLKALNSPYQEGRKRGDWWKWKIDPFTIDAVLIYAQSGSGRRSTLHTDYTFAVWGEEGALVPVAKAYSGLNDAEILKLDRWIRSHTIERFGPVRSVKPELVFELAFEAVNRSARHKSGVAVRFPRILRWREDKPPSQADHLSALQALCRE</sequence>
<organism evidence="15 16">
    <name type="scientific">Ottowia thiooxydans</name>
    <dbReference type="NCBI Taxonomy" id="219182"/>
    <lineage>
        <taxon>Bacteria</taxon>
        <taxon>Pseudomonadati</taxon>
        <taxon>Pseudomonadota</taxon>
        <taxon>Betaproteobacteria</taxon>
        <taxon>Burkholderiales</taxon>
        <taxon>Comamonadaceae</taxon>
        <taxon>Ottowia</taxon>
    </lineage>
</organism>
<dbReference type="Proteomes" id="UP001549320">
    <property type="component" value="Unassembled WGS sequence"/>
</dbReference>
<dbReference type="InterPro" id="IPR012308">
    <property type="entry name" value="DNA_ligase_ATP-dep_N"/>
</dbReference>
<evidence type="ECO:0000256" key="1">
    <source>
        <dbReference type="ARBA" id="ARBA00012727"/>
    </source>
</evidence>
<keyword evidence="12" id="KW-0131">Cell cycle</keyword>
<keyword evidence="3" id="KW-0132">Cell division</keyword>
<dbReference type="SUPFAM" id="SSF56091">
    <property type="entry name" value="DNA ligase/mRNA capping enzyme, catalytic domain"/>
    <property type="match status" value="1"/>
</dbReference>
<evidence type="ECO:0000256" key="2">
    <source>
        <dbReference type="ARBA" id="ARBA00022598"/>
    </source>
</evidence>
<keyword evidence="8" id="KW-0067">ATP-binding</keyword>
<dbReference type="NCBIfam" id="NF006701">
    <property type="entry name" value="PRK09247.1"/>
    <property type="match status" value="1"/>
</dbReference>
<dbReference type="GO" id="GO:0003910">
    <property type="term" value="F:DNA ligase (ATP) activity"/>
    <property type="evidence" value="ECO:0007669"/>
    <property type="project" value="UniProtKB-EC"/>
</dbReference>
<keyword evidence="2 15" id="KW-0436">Ligase</keyword>
<keyword evidence="10" id="KW-0233">DNA recombination</keyword>
<dbReference type="Gene3D" id="1.10.3260.10">
    <property type="entry name" value="DNA ligase, ATP-dependent, N-terminal domain"/>
    <property type="match status" value="1"/>
</dbReference>
<protein>
    <recommendedName>
        <fullName evidence="1">DNA ligase (ATP)</fullName>
        <ecNumber evidence="1">6.5.1.1</ecNumber>
    </recommendedName>
</protein>